<feature type="compositionally biased region" description="Polar residues" evidence="4">
    <location>
        <begin position="312"/>
        <end position="324"/>
    </location>
</feature>
<dbReference type="InterPro" id="IPR004854">
    <property type="entry name" value="Ufd1-like"/>
</dbReference>
<keyword evidence="8" id="KW-1185">Reference proteome</keyword>
<sequence>MFNNFDDEDPFSPGNFFNGGAGMRHPFAPLVNPNRQFTECYRCYPIAMMQSGSERENVNYGGKIILPQSALEKLSQLNISYPMLFRLINASQNKHTHAGVLEFIAEEGRAYLPQWMMQSLGLEPGQLLEVKNTTLPLGSFVKIQPQSTDFLDISDPKAVLENALRNFSTLTLGDTIQINYNDKVYEIMVLNVKPHFEEHAGISIVETDLEVDFAPPVGYVEPSRPVPTPSSMSQMVIDDHATAESGKPGFAAFHGTGQSLRSKGKEPQRNPEAAPTPSSAFDANDDGPLNLPFGQLYFGYPVITPKDKDDTNAATNTNAFSGAGQSLRGKKTNLGR</sequence>
<dbReference type="FunFam" id="2.40.40.50:FF:000001">
    <property type="entry name" value="Ubiquitin fusion degradation protein 1 homolog"/>
    <property type="match status" value="1"/>
</dbReference>
<keyword evidence="2" id="KW-0833">Ubl conjugation pathway</keyword>
<proteinExistence type="inferred from homology"/>
<dbReference type="OrthoDB" id="422728at2759"/>
<protein>
    <recommendedName>
        <fullName evidence="3">Ubiquitin fusion degradation protein 1</fullName>
    </recommendedName>
</protein>
<dbReference type="OMA" id="KPRFQGA"/>
<evidence type="ECO:0000256" key="2">
    <source>
        <dbReference type="ARBA" id="ARBA00022786"/>
    </source>
</evidence>
<accession>A0A163K9H7</accession>
<evidence type="ECO:0000256" key="4">
    <source>
        <dbReference type="SAM" id="MobiDB-lite"/>
    </source>
</evidence>
<evidence type="ECO:0000259" key="6">
    <source>
        <dbReference type="Pfam" id="PF24842"/>
    </source>
</evidence>
<comment type="similarity">
    <text evidence="1">Belongs to the UFD1 family.</text>
</comment>
<dbReference type="InterPro" id="IPR042299">
    <property type="entry name" value="Ufd1-like_Nn"/>
</dbReference>
<dbReference type="Proteomes" id="UP000078561">
    <property type="component" value="Unassembled WGS sequence"/>
</dbReference>
<dbReference type="FunCoup" id="A0A163K9H7">
    <property type="interactions" value="874"/>
</dbReference>
<organism evidence="7">
    <name type="scientific">Absidia glauca</name>
    <name type="common">Pin mould</name>
    <dbReference type="NCBI Taxonomy" id="4829"/>
    <lineage>
        <taxon>Eukaryota</taxon>
        <taxon>Fungi</taxon>
        <taxon>Fungi incertae sedis</taxon>
        <taxon>Mucoromycota</taxon>
        <taxon>Mucoromycotina</taxon>
        <taxon>Mucoromycetes</taxon>
        <taxon>Mucorales</taxon>
        <taxon>Cunninghamellaceae</taxon>
        <taxon>Absidia</taxon>
    </lineage>
</organism>
<dbReference type="EMBL" id="LT554468">
    <property type="protein sequence ID" value="SAM05433.1"/>
    <property type="molecule type" value="Genomic_DNA"/>
</dbReference>
<evidence type="ECO:0000256" key="1">
    <source>
        <dbReference type="ARBA" id="ARBA00006043"/>
    </source>
</evidence>
<dbReference type="InParanoid" id="A0A163K9H7"/>
<name>A0A163K9H7_ABSGL</name>
<dbReference type="Pfam" id="PF24842">
    <property type="entry name" value="UFD1_N2"/>
    <property type="match status" value="1"/>
</dbReference>
<reference evidence="7" key="1">
    <citation type="submission" date="2016-04" db="EMBL/GenBank/DDBJ databases">
        <authorList>
            <person name="Evans L.H."/>
            <person name="Alamgir A."/>
            <person name="Owens N."/>
            <person name="Weber N.D."/>
            <person name="Virtaneva K."/>
            <person name="Barbian K."/>
            <person name="Babar A."/>
            <person name="Rosenke K."/>
        </authorList>
    </citation>
    <scope>NUCLEOTIDE SEQUENCE [LARGE SCALE GENOMIC DNA]</scope>
    <source>
        <strain evidence="7">CBS 101.48</strain>
    </source>
</reference>
<dbReference type="Pfam" id="PF03152">
    <property type="entry name" value="UFD1_N1"/>
    <property type="match status" value="1"/>
</dbReference>
<dbReference type="Gene3D" id="2.40.40.50">
    <property type="entry name" value="Ubiquitin fusion degradation protein UFD1, N-terminal domain"/>
    <property type="match status" value="1"/>
</dbReference>
<dbReference type="GO" id="GO:0034098">
    <property type="term" value="C:VCP-NPL4-UFD1 AAA ATPase complex"/>
    <property type="evidence" value="ECO:0007669"/>
    <property type="project" value="TreeGrafter"/>
</dbReference>
<evidence type="ECO:0000313" key="7">
    <source>
        <dbReference type="EMBL" id="SAM05433.1"/>
    </source>
</evidence>
<dbReference type="AlphaFoldDB" id="A0A163K9H7"/>
<evidence type="ECO:0000256" key="3">
    <source>
        <dbReference type="ARBA" id="ARBA00074895"/>
    </source>
</evidence>
<dbReference type="PANTHER" id="PTHR12555">
    <property type="entry name" value="UBIQUITIN FUSION DEGRADATON PROTEIN 1"/>
    <property type="match status" value="1"/>
</dbReference>
<dbReference type="GO" id="GO:0006511">
    <property type="term" value="P:ubiquitin-dependent protein catabolic process"/>
    <property type="evidence" value="ECO:0007669"/>
    <property type="project" value="InterPro"/>
</dbReference>
<dbReference type="PANTHER" id="PTHR12555:SF13">
    <property type="entry name" value="UBIQUITIN RECOGNITION FACTOR IN ER-ASSOCIATED DEGRADATION PROTEIN 1"/>
    <property type="match status" value="1"/>
</dbReference>
<dbReference type="InterPro" id="IPR055418">
    <property type="entry name" value="UFD1_N2"/>
</dbReference>
<gene>
    <name evidence="7" type="primary">ABSGL_11308.1 scaffold 12295</name>
</gene>
<dbReference type="GO" id="GO:0031593">
    <property type="term" value="F:polyubiquitin modification-dependent protein binding"/>
    <property type="evidence" value="ECO:0007669"/>
    <property type="project" value="TreeGrafter"/>
</dbReference>
<dbReference type="STRING" id="4829.A0A163K9H7"/>
<evidence type="ECO:0000259" key="5">
    <source>
        <dbReference type="Pfam" id="PF03152"/>
    </source>
</evidence>
<feature type="region of interest" description="Disordered" evidence="4">
    <location>
        <begin position="306"/>
        <end position="336"/>
    </location>
</feature>
<feature type="domain" description="Ubiquitin fusion degradation protein UFD1 N-terminal subdomain 1" evidence="5">
    <location>
        <begin position="37"/>
        <end position="136"/>
    </location>
</feature>
<evidence type="ECO:0000313" key="8">
    <source>
        <dbReference type="Proteomes" id="UP000078561"/>
    </source>
</evidence>
<dbReference type="Gene3D" id="3.10.330.10">
    <property type="match status" value="1"/>
</dbReference>
<feature type="domain" description="Ubiquitin fusion degradation protein UFD1 N-terminal subdomain 2" evidence="6">
    <location>
        <begin position="138"/>
        <end position="216"/>
    </location>
</feature>
<dbReference type="GO" id="GO:0036503">
    <property type="term" value="P:ERAD pathway"/>
    <property type="evidence" value="ECO:0007669"/>
    <property type="project" value="TreeGrafter"/>
</dbReference>
<dbReference type="InterPro" id="IPR055417">
    <property type="entry name" value="UFD1_N1"/>
</dbReference>
<feature type="region of interest" description="Disordered" evidence="4">
    <location>
        <begin position="246"/>
        <end position="286"/>
    </location>
</feature>